<gene>
    <name evidence="2" type="ORF">BDY21DRAFT_350438</name>
</gene>
<dbReference type="AlphaFoldDB" id="A0A6A6NVN7"/>
<feature type="compositionally biased region" description="Basic and acidic residues" evidence="1">
    <location>
        <begin position="1"/>
        <end position="23"/>
    </location>
</feature>
<proteinExistence type="predicted"/>
<keyword evidence="3" id="KW-1185">Reference proteome</keyword>
<name>A0A6A6NVN7_9PEZI</name>
<dbReference type="Proteomes" id="UP000799766">
    <property type="component" value="Unassembled WGS sequence"/>
</dbReference>
<evidence type="ECO:0000256" key="1">
    <source>
        <dbReference type="SAM" id="MobiDB-lite"/>
    </source>
</evidence>
<evidence type="ECO:0000313" key="3">
    <source>
        <dbReference type="Proteomes" id="UP000799766"/>
    </source>
</evidence>
<accession>A0A6A6NVN7</accession>
<organism evidence="2 3">
    <name type="scientific">Lineolata rhizophorae</name>
    <dbReference type="NCBI Taxonomy" id="578093"/>
    <lineage>
        <taxon>Eukaryota</taxon>
        <taxon>Fungi</taxon>
        <taxon>Dikarya</taxon>
        <taxon>Ascomycota</taxon>
        <taxon>Pezizomycotina</taxon>
        <taxon>Dothideomycetes</taxon>
        <taxon>Dothideomycetes incertae sedis</taxon>
        <taxon>Lineolatales</taxon>
        <taxon>Lineolataceae</taxon>
        <taxon>Lineolata</taxon>
    </lineage>
</organism>
<evidence type="ECO:0000313" key="2">
    <source>
        <dbReference type="EMBL" id="KAF2455323.1"/>
    </source>
</evidence>
<sequence>MARSRAAGEERGTKEGGGRREDTNLYAAFKKVGGTAAMPHPGELHPPQRGGDRGTPPPPAK</sequence>
<feature type="region of interest" description="Disordered" evidence="1">
    <location>
        <begin position="1"/>
        <end position="61"/>
    </location>
</feature>
<reference evidence="2" key="1">
    <citation type="journal article" date="2020" name="Stud. Mycol.">
        <title>101 Dothideomycetes genomes: a test case for predicting lifestyles and emergence of pathogens.</title>
        <authorList>
            <person name="Haridas S."/>
            <person name="Albert R."/>
            <person name="Binder M."/>
            <person name="Bloem J."/>
            <person name="Labutti K."/>
            <person name="Salamov A."/>
            <person name="Andreopoulos B."/>
            <person name="Baker S."/>
            <person name="Barry K."/>
            <person name="Bills G."/>
            <person name="Bluhm B."/>
            <person name="Cannon C."/>
            <person name="Castanera R."/>
            <person name="Culley D."/>
            <person name="Daum C."/>
            <person name="Ezra D."/>
            <person name="Gonzalez J."/>
            <person name="Henrissat B."/>
            <person name="Kuo A."/>
            <person name="Liang C."/>
            <person name="Lipzen A."/>
            <person name="Lutzoni F."/>
            <person name="Magnuson J."/>
            <person name="Mondo S."/>
            <person name="Nolan M."/>
            <person name="Ohm R."/>
            <person name="Pangilinan J."/>
            <person name="Park H.-J."/>
            <person name="Ramirez L."/>
            <person name="Alfaro M."/>
            <person name="Sun H."/>
            <person name="Tritt A."/>
            <person name="Yoshinaga Y."/>
            <person name="Zwiers L.-H."/>
            <person name="Turgeon B."/>
            <person name="Goodwin S."/>
            <person name="Spatafora J."/>
            <person name="Crous P."/>
            <person name="Grigoriev I."/>
        </authorList>
    </citation>
    <scope>NUCLEOTIDE SEQUENCE</scope>
    <source>
        <strain evidence="2">ATCC 16933</strain>
    </source>
</reference>
<protein>
    <submittedName>
        <fullName evidence="2">Uncharacterized protein</fullName>
    </submittedName>
</protein>
<dbReference type="EMBL" id="MU001687">
    <property type="protein sequence ID" value="KAF2455323.1"/>
    <property type="molecule type" value="Genomic_DNA"/>
</dbReference>